<proteinExistence type="predicted"/>
<evidence type="ECO:0000313" key="3">
    <source>
        <dbReference type="Proteomes" id="UP001501391"/>
    </source>
</evidence>
<organism evidence="2 3">
    <name type="scientific">Streptomyces bangladeshensis</name>
    <dbReference type="NCBI Taxonomy" id="295352"/>
    <lineage>
        <taxon>Bacteria</taxon>
        <taxon>Bacillati</taxon>
        <taxon>Actinomycetota</taxon>
        <taxon>Actinomycetes</taxon>
        <taxon>Kitasatosporales</taxon>
        <taxon>Streptomycetaceae</taxon>
        <taxon>Streptomyces</taxon>
    </lineage>
</organism>
<protein>
    <submittedName>
        <fullName evidence="2">Uncharacterized protein</fullName>
    </submittedName>
</protein>
<reference evidence="2 3" key="1">
    <citation type="journal article" date="2019" name="Int. J. Syst. Evol. Microbiol.">
        <title>The Global Catalogue of Microorganisms (GCM) 10K type strain sequencing project: providing services to taxonomists for standard genome sequencing and annotation.</title>
        <authorList>
            <consortium name="The Broad Institute Genomics Platform"/>
            <consortium name="The Broad Institute Genome Sequencing Center for Infectious Disease"/>
            <person name="Wu L."/>
            <person name="Ma J."/>
        </authorList>
    </citation>
    <scope>NUCLEOTIDE SEQUENCE [LARGE SCALE GENOMIC DNA]</scope>
    <source>
        <strain evidence="2 3">JCM 14924</strain>
    </source>
</reference>
<keyword evidence="3" id="KW-1185">Reference proteome</keyword>
<feature type="compositionally biased region" description="Basic residues" evidence="1">
    <location>
        <begin position="11"/>
        <end position="24"/>
    </location>
</feature>
<dbReference type="EMBL" id="BAAAOQ010000025">
    <property type="protein sequence ID" value="GAA2202774.1"/>
    <property type="molecule type" value="Genomic_DNA"/>
</dbReference>
<accession>A0ABN3C0S2</accession>
<comment type="caution">
    <text evidence="2">The sequence shown here is derived from an EMBL/GenBank/DDBJ whole genome shotgun (WGS) entry which is preliminary data.</text>
</comment>
<feature type="compositionally biased region" description="Low complexity" evidence="1">
    <location>
        <begin position="25"/>
        <end position="34"/>
    </location>
</feature>
<sequence>MAKAGACAPAHNRRQRVTPVRRRAPSPAHAPAARGTTDATPYRRAIVCNCPEGARLTGYGSGALEGAVPYTVPERLPETLRFR</sequence>
<name>A0ABN3C0S2_9ACTN</name>
<dbReference type="Proteomes" id="UP001501391">
    <property type="component" value="Unassembled WGS sequence"/>
</dbReference>
<feature type="region of interest" description="Disordered" evidence="1">
    <location>
        <begin position="1"/>
        <end position="38"/>
    </location>
</feature>
<gene>
    <name evidence="2" type="ORF">GCM10009787_63080</name>
</gene>
<evidence type="ECO:0000313" key="2">
    <source>
        <dbReference type="EMBL" id="GAA2202774.1"/>
    </source>
</evidence>
<evidence type="ECO:0000256" key="1">
    <source>
        <dbReference type="SAM" id="MobiDB-lite"/>
    </source>
</evidence>